<dbReference type="OrthoDB" id="191651at2759"/>
<comment type="caution">
    <text evidence="2">The sequence shown here is derived from an EMBL/GenBank/DDBJ whole genome shotgun (WGS) entry which is preliminary data.</text>
</comment>
<dbReference type="Proteomes" id="UP000726737">
    <property type="component" value="Unassembled WGS sequence"/>
</dbReference>
<dbReference type="AlphaFoldDB" id="A0A9P6Q013"/>
<accession>A0A9P6Q013</accession>
<proteinExistence type="predicted"/>
<organism evidence="2 3">
    <name type="scientific">Mortierella polycephala</name>
    <dbReference type="NCBI Taxonomy" id="41804"/>
    <lineage>
        <taxon>Eukaryota</taxon>
        <taxon>Fungi</taxon>
        <taxon>Fungi incertae sedis</taxon>
        <taxon>Mucoromycota</taxon>
        <taxon>Mortierellomycotina</taxon>
        <taxon>Mortierellomycetes</taxon>
        <taxon>Mortierellales</taxon>
        <taxon>Mortierellaceae</taxon>
        <taxon>Mortierella</taxon>
    </lineage>
</organism>
<feature type="non-terminal residue" evidence="2">
    <location>
        <position position="1"/>
    </location>
</feature>
<protein>
    <submittedName>
        <fullName evidence="2">Uncharacterized protein</fullName>
    </submittedName>
</protein>
<sequence length="324" mass="35654">TRGRRLSSNDRLQIRMNPKAGDILKYLPGLFPHKSMSALVKPEYHSDLSKNGSDGFSSGSGISGSSDGIGTGHSSSFATDDDDLIKYGVSFGGDGPLGGRQSRLQKRPLRSHYRHHPDQQQQPAKRHRSRQHRDQHRREESNTAQSNSRRNKDDRKKLGAVHAQHFNFKANCQLLLTPEVMAACMIDNISIEVWKLNKKRQTMIELGSAKLPLHKVLSRIMHKTTNTVGPIASTTPFPPSSRFQPEWYSSGVGHGAAGSGVRASAGVGRGGYMDSAGSGHKQGWRLEPSMYDIRSRQGTIIGQLDADLWIHPRSRSDSMVSAAA</sequence>
<evidence type="ECO:0000313" key="3">
    <source>
        <dbReference type="Proteomes" id="UP000726737"/>
    </source>
</evidence>
<feature type="region of interest" description="Disordered" evidence="1">
    <location>
        <begin position="110"/>
        <end position="157"/>
    </location>
</feature>
<dbReference type="EMBL" id="JAAAJA010000254">
    <property type="protein sequence ID" value="KAG0257534.1"/>
    <property type="molecule type" value="Genomic_DNA"/>
</dbReference>
<feature type="compositionally biased region" description="Basic residues" evidence="1">
    <location>
        <begin position="124"/>
        <end position="135"/>
    </location>
</feature>
<evidence type="ECO:0000256" key="1">
    <source>
        <dbReference type="SAM" id="MobiDB-lite"/>
    </source>
</evidence>
<reference evidence="2" key="1">
    <citation type="journal article" date="2020" name="Fungal Divers.">
        <title>Resolving the Mortierellaceae phylogeny through synthesis of multi-gene phylogenetics and phylogenomics.</title>
        <authorList>
            <person name="Vandepol N."/>
            <person name="Liber J."/>
            <person name="Desiro A."/>
            <person name="Na H."/>
            <person name="Kennedy M."/>
            <person name="Barry K."/>
            <person name="Grigoriev I.V."/>
            <person name="Miller A.N."/>
            <person name="O'Donnell K."/>
            <person name="Stajich J.E."/>
            <person name="Bonito G."/>
        </authorList>
    </citation>
    <scope>NUCLEOTIDE SEQUENCE</scope>
    <source>
        <strain evidence="2">KOD948</strain>
    </source>
</reference>
<name>A0A9P6Q013_9FUNG</name>
<feature type="region of interest" description="Disordered" evidence="1">
    <location>
        <begin position="51"/>
        <end position="75"/>
    </location>
</feature>
<gene>
    <name evidence="2" type="ORF">BG011_003893</name>
</gene>
<keyword evidence="3" id="KW-1185">Reference proteome</keyword>
<evidence type="ECO:0000313" key="2">
    <source>
        <dbReference type="EMBL" id="KAG0257534.1"/>
    </source>
</evidence>
<feature type="compositionally biased region" description="Low complexity" evidence="1">
    <location>
        <begin position="52"/>
        <end position="75"/>
    </location>
</feature>